<dbReference type="GO" id="GO:0005730">
    <property type="term" value="C:nucleolus"/>
    <property type="evidence" value="ECO:0007669"/>
    <property type="project" value="TreeGrafter"/>
</dbReference>
<keyword evidence="1 3" id="KW-0853">WD repeat</keyword>
<dbReference type="PROSITE" id="PS50082">
    <property type="entry name" value="WD_REPEATS_2"/>
    <property type="match status" value="1"/>
</dbReference>
<evidence type="ECO:0000313" key="4">
    <source>
        <dbReference type="EMBL" id="KAK4109024.1"/>
    </source>
</evidence>
<dbReference type="GeneID" id="89936294"/>
<reference evidence="4" key="1">
    <citation type="journal article" date="2023" name="Mol. Phylogenet. Evol.">
        <title>Genome-scale phylogeny and comparative genomics of the fungal order Sordariales.</title>
        <authorList>
            <person name="Hensen N."/>
            <person name="Bonometti L."/>
            <person name="Westerberg I."/>
            <person name="Brannstrom I.O."/>
            <person name="Guillou S."/>
            <person name="Cros-Aarteil S."/>
            <person name="Calhoun S."/>
            <person name="Haridas S."/>
            <person name="Kuo A."/>
            <person name="Mondo S."/>
            <person name="Pangilinan J."/>
            <person name="Riley R."/>
            <person name="LaButti K."/>
            <person name="Andreopoulos B."/>
            <person name="Lipzen A."/>
            <person name="Chen C."/>
            <person name="Yan M."/>
            <person name="Daum C."/>
            <person name="Ng V."/>
            <person name="Clum A."/>
            <person name="Steindorff A."/>
            <person name="Ohm R.A."/>
            <person name="Martin F."/>
            <person name="Silar P."/>
            <person name="Natvig D.O."/>
            <person name="Lalanne C."/>
            <person name="Gautier V."/>
            <person name="Ament-Velasquez S.L."/>
            <person name="Kruys A."/>
            <person name="Hutchinson M.I."/>
            <person name="Powell A.J."/>
            <person name="Barry K."/>
            <person name="Miller A.N."/>
            <person name="Grigoriev I.V."/>
            <person name="Debuchy R."/>
            <person name="Gladieux P."/>
            <person name="Hiltunen Thoren M."/>
            <person name="Johannesson H."/>
        </authorList>
    </citation>
    <scope>NUCLEOTIDE SEQUENCE</scope>
    <source>
        <strain evidence="4">CBS 508.74</strain>
    </source>
</reference>
<dbReference type="PANTHER" id="PTHR19848:SF6">
    <property type="entry name" value="E3 UBIQUITIN-PROTEIN LIGASE TRAF7"/>
    <property type="match status" value="1"/>
</dbReference>
<dbReference type="PROSITE" id="PS50294">
    <property type="entry name" value="WD_REPEATS_REGION"/>
    <property type="match status" value="1"/>
</dbReference>
<dbReference type="SUPFAM" id="SSF50978">
    <property type="entry name" value="WD40 repeat-like"/>
    <property type="match status" value="1"/>
</dbReference>
<reference evidence="4" key="2">
    <citation type="submission" date="2023-05" db="EMBL/GenBank/DDBJ databases">
        <authorList>
            <consortium name="Lawrence Berkeley National Laboratory"/>
            <person name="Steindorff A."/>
            <person name="Hensen N."/>
            <person name="Bonometti L."/>
            <person name="Westerberg I."/>
            <person name="Brannstrom I.O."/>
            <person name="Guillou S."/>
            <person name="Cros-Aarteil S."/>
            <person name="Calhoun S."/>
            <person name="Haridas S."/>
            <person name="Kuo A."/>
            <person name="Mondo S."/>
            <person name="Pangilinan J."/>
            <person name="Riley R."/>
            <person name="Labutti K."/>
            <person name="Andreopoulos B."/>
            <person name="Lipzen A."/>
            <person name="Chen C."/>
            <person name="Yanf M."/>
            <person name="Daum C."/>
            <person name="Ng V."/>
            <person name="Clum A."/>
            <person name="Ohm R."/>
            <person name="Martin F."/>
            <person name="Silar P."/>
            <person name="Natvig D."/>
            <person name="Lalanne C."/>
            <person name="Gautier V."/>
            <person name="Ament-Velasquez S.L."/>
            <person name="Kruys A."/>
            <person name="Hutchinson M.I."/>
            <person name="Powell A.J."/>
            <person name="Barry K."/>
            <person name="Miller A.N."/>
            <person name="Grigoriev I.V."/>
            <person name="Debuchy R."/>
            <person name="Gladieux P."/>
            <person name="Thoren M.H."/>
            <person name="Johannesson H."/>
        </authorList>
    </citation>
    <scope>NUCLEOTIDE SEQUENCE</scope>
    <source>
        <strain evidence="4">CBS 508.74</strain>
    </source>
</reference>
<dbReference type="Gene3D" id="2.130.10.10">
    <property type="entry name" value="YVTN repeat-like/Quinoprotein amine dehydrogenase"/>
    <property type="match status" value="1"/>
</dbReference>
<dbReference type="SMART" id="SM00320">
    <property type="entry name" value="WD40"/>
    <property type="match status" value="2"/>
</dbReference>
<accession>A0AAN6QHS6</accession>
<dbReference type="InterPro" id="IPR019775">
    <property type="entry name" value="WD40_repeat_CS"/>
</dbReference>
<sequence length="144" mass="15599">MRWITAGPVVEEDWNACTQTLEGHSGSVWSVAFSPDSKLVASGSGDKTVKMWDAATGTCTQTLAGHSRSHDVTSLKLFASWSGDAKLPYQYGISSDCRWITRDSENWLWLPPGYRPRCWAVAGSTIAAGCDSGRVLIMTLPADS</sequence>
<evidence type="ECO:0000256" key="3">
    <source>
        <dbReference type="PROSITE-ProRule" id="PRU00221"/>
    </source>
</evidence>
<dbReference type="RefSeq" id="XP_064666594.1">
    <property type="nucleotide sequence ID" value="XM_064812169.1"/>
</dbReference>
<keyword evidence="5" id="KW-1185">Reference proteome</keyword>
<name>A0AAN6QHS6_9PEZI</name>
<evidence type="ECO:0000256" key="2">
    <source>
        <dbReference type="ARBA" id="ARBA00022737"/>
    </source>
</evidence>
<dbReference type="InterPro" id="IPR036322">
    <property type="entry name" value="WD40_repeat_dom_sf"/>
</dbReference>
<dbReference type="Proteomes" id="UP001302812">
    <property type="component" value="Unassembled WGS sequence"/>
</dbReference>
<feature type="repeat" description="WD" evidence="3">
    <location>
        <begin position="21"/>
        <end position="62"/>
    </location>
</feature>
<comment type="caution">
    <text evidence="4">The sequence shown here is derived from an EMBL/GenBank/DDBJ whole genome shotgun (WGS) entry which is preliminary data.</text>
</comment>
<keyword evidence="2" id="KW-0677">Repeat</keyword>
<dbReference type="InterPro" id="IPR001680">
    <property type="entry name" value="WD40_rpt"/>
</dbReference>
<gene>
    <name evidence="4" type="ORF">N656DRAFT_716914</name>
</gene>
<dbReference type="PROSITE" id="PS00678">
    <property type="entry name" value="WD_REPEATS_1"/>
    <property type="match status" value="1"/>
</dbReference>
<dbReference type="Pfam" id="PF00400">
    <property type="entry name" value="WD40"/>
    <property type="match status" value="1"/>
</dbReference>
<dbReference type="PANTHER" id="PTHR19848">
    <property type="entry name" value="WD40 REPEAT PROTEIN"/>
    <property type="match status" value="1"/>
</dbReference>
<evidence type="ECO:0000313" key="5">
    <source>
        <dbReference type="Proteomes" id="UP001302812"/>
    </source>
</evidence>
<protein>
    <submittedName>
        <fullName evidence="4">WD40 repeat-like protein</fullName>
    </submittedName>
</protein>
<dbReference type="AlphaFoldDB" id="A0AAN6QHS6"/>
<dbReference type="InterPro" id="IPR015943">
    <property type="entry name" value="WD40/YVTN_repeat-like_dom_sf"/>
</dbReference>
<proteinExistence type="predicted"/>
<dbReference type="EMBL" id="MU853359">
    <property type="protein sequence ID" value="KAK4109024.1"/>
    <property type="molecule type" value="Genomic_DNA"/>
</dbReference>
<organism evidence="4 5">
    <name type="scientific">Canariomyces notabilis</name>
    <dbReference type="NCBI Taxonomy" id="2074819"/>
    <lineage>
        <taxon>Eukaryota</taxon>
        <taxon>Fungi</taxon>
        <taxon>Dikarya</taxon>
        <taxon>Ascomycota</taxon>
        <taxon>Pezizomycotina</taxon>
        <taxon>Sordariomycetes</taxon>
        <taxon>Sordariomycetidae</taxon>
        <taxon>Sordariales</taxon>
        <taxon>Chaetomiaceae</taxon>
        <taxon>Canariomyces</taxon>
    </lineage>
</organism>
<evidence type="ECO:0000256" key="1">
    <source>
        <dbReference type="ARBA" id="ARBA00022574"/>
    </source>
</evidence>
<dbReference type="GO" id="GO:0000027">
    <property type="term" value="P:ribosomal large subunit assembly"/>
    <property type="evidence" value="ECO:0007669"/>
    <property type="project" value="TreeGrafter"/>
</dbReference>